<evidence type="ECO:0000313" key="2">
    <source>
        <dbReference type="EMBL" id="NMO13944.1"/>
    </source>
</evidence>
<proteinExistence type="predicted"/>
<organism evidence="2 3">
    <name type="scientific">Pyxidicoccus fallax</name>
    <dbReference type="NCBI Taxonomy" id="394095"/>
    <lineage>
        <taxon>Bacteria</taxon>
        <taxon>Pseudomonadati</taxon>
        <taxon>Myxococcota</taxon>
        <taxon>Myxococcia</taxon>
        <taxon>Myxococcales</taxon>
        <taxon>Cystobacterineae</taxon>
        <taxon>Myxococcaceae</taxon>
        <taxon>Pyxidicoccus</taxon>
    </lineage>
</organism>
<sequence>MRKPTPKSVPSPRAEATPFLYSNLTSDQQRAGSEIAATLRDMADEPWSAPHGGPQEHAYLPHLDRARTNRVLLIDGGRGTGKSTLLLTLLNAYRRSVLGAKEPRWIRGMAEMIIPVEIIDLQPLPPSTNLALHVMGRLKSVVDTVEPPPTTSTSSKPIWDEASGPRLRDKWNRLMRLLATWDESLEARVGRQDTSSYVIEIIEEELERGQLAEGFRDAVDALVEGYASKFGRGGNKKPLFLVPIDDADMNPKLSARLLELLRKLWHPRLSFLMAGDSRLFLLRLQESLLAQGSRASKDGAPYLRLAQDTYEKDIPNSARFLLGALKPGERVERNQEIHSLLQRYSVEVQRPEIPREDERTPPTLRDYFLANLQSSELLPDRLRQISELTARLRRASPTEEEMTPRATLPIVQWLWQETSEALGEEDERWKRLKGAVQSAQLDGQLRLDTRLIQMRPELRPVVRFRVEQSAYTLTLQTLNRFSAVLKPNHVPGEFVLRPSDGDELPERLTACWVLASDIAADGVHEGPLDESESSVDEGSVRFVLASRPASSLEPALEVPWPLPAWQAPVDYVIFSRHWTEQLAKGRSSPGRDAGRLARHFLWLVIQICQHRAVKEPVEWDHPPSWTALAEQLGELARPQVHGSPRQQRCASWASTDAPLIAAPESGLPEEDASDFLSALIPTLGASWSVKELRARRLARLSSIPGRTRLNFDPEQALVQLDGAAPAHPFVQALKGLHLPSNRQGVRQGLLEYLGYRTPPPHSGIFREKEFRLERYRTALRQEALGDLPEPLYSNLREKIEGRPNRALAPVVLVNVWRLLAKEAGHPDVVSWFWLEKTRIQMSNTAAERGRILREVILNSRAGATTSIPIDSTRGLIIERFAPVAPASDLPAPLDAVFRLIFDYVQDQDDDSAPADTKLTVWPLVSTQLTGRKPHLLRPWPDVLWPSLMEYEEAPKAWAERVNSLDEWLALETLDYMPYAVDAFALNFLENRAGFYRRSQGGSIDKGEVTTDDYRAFLKGIWPVKPPTSGRRHTLLEHWVRRLPLMATPEAGLSDDVARVFLEPAQLQDLTPPQLHELRRERTLASGVLPAEVDATLADIDETFPHHPWVEHMKQSSGK</sequence>
<gene>
    <name evidence="2" type="ORF">HG543_03605</name>
</gene>
<name>A0A848L5H5_9BACT</name>
<reference evidence="2 3" key="1">
    <citation type="submission" date="2020-04" db="EMBL/GenBank/DDBJ databases">
        <title>Draft genome of Pyxidicoccus fallax type strain.</title>
        <authorList>
            <person name="Whitworth D.E."/>
        </authorList>
    </citation>
    <scope>NUCLEOTIDE SEQUENCE [LARGE SCALE GENOMIC DNA]</scope>
    <source>
        <strain evidence="2 3">DSM 14698</strain>
    </source>
</reference>
<dbReference type="AlphaFoldDB" id="A0A848L5H5"/>
<protein>
    <submittedName>
        <fullName evidence="2">Uncharacterized protein</fullName>
    </submittedName>
</protein>
<comment type="caution">
    <text evidence="2">The sequence shown here is derived from an EMBL/GenBank/DDBJ whole genome shotgun (WGS) entry which is preliminary data.</text>
</comment>
<accession>A0A848L5H5</accession>
<evidence type="ECO:0000256" key="1">
    <source>
        <dbReference type="SAM" id="MobiDB-lite"/>
    </source>
</evidence>
<dbReference type="SUPFAM" id="SSF52540">
    <property type="entry name" value="P-loop containing nucleoside triphosphate hydrolases"/>
    <property type="match status" value="1"/>
</dbReference>
<dbReference type="RefSeq" id="WP_169343225.1">
    <property type="nucleotide sequence ID" value="NZ_JABBJJ010000010.1"/>
</dbReference>
<evidence type="ECO:0000313" key="3">
    <source>
        <dbReference type="Proteomes" id="UP000518300"/>
    </source>
</evidence>
<keyword evidence="3" id="KW-1185">Reference proteome</keyword>
<dbReference type="InterPro" id="IPR027417">
    <property type="entry name" value="P-loop_NTPase"/>
</dbReference>
<dbReference type="EMBL" id="JABBJJ010000010">
    <property type="protein sequence ID" value="NMO13944.1"/>
    <property type="molecule type" value="Genomic_DNA"/>
</dbReference>
<dbReference type="Proteomes" id="UP000518300">
    <property type="component" value="Unassembled WGS sequence"/>
</dbReference>
<feature type="region of interest" description="Disordered" evidence="1">
    <location>
        <begin position="1"/>
        <end position="27"/>
    </location>
</feature>